<reference evidence="3 4" key="2">
    <citation type="journal article" date="2016" name="Genome Announc.">
        <title>Complete Genome Sequence of Sphingopyxis macrogoltabida Strain 203N (NBRC 111659), a Polyethylene Glycol Degrader.</title>
        <authorList>
            <person name="Ohtsubo Y."/>
            <person name="Nonoyama S."/>
            <person name="Nagata Y."/>
            <person name="Numata M."/>
            <person name="Tsuchikane K."/>
            <person name="Hosoyama A."/>
            <person name="Yamazoe A."/>
            <person name="Tsuda M."/>
            <person name="Fujita N."/>
            <person name="Kawai F."/>
        </authorList>
    </citation>
    <scope>NUCLEOTIDE SEQUENCE [LARGE SCALE GENOMIC DNA]</scope>
    <source>
        <strain evidence="3 4">203N</strain>
    </source>
</reference>
<name>A0AAC8YXF6_SPHMC</name>
<protein>
    <submittedName>
        <fullName evidence="3">Arsenate reductase</fullName>
    </submittedName>
</protein>
<dbReference type="NCBIfam" id="NF008107">
    <property type="entry name" value="PRK10853.1"/>
    <property type="match status" value="1"/>
</dbReference>
<dbReference type="EMBL" id="CP013344">
    <property type="protein sequence ID" value="AMU87729.1"/>
    <property type="molecule type" value="Genomic_DNA"/>
</dbReference>
<dbReference type="InterPro" id="IPR036249">
    <property type="entry name" value="Thioredoxin-like_sf"/>
</dbReference>
<evidence type="ECO:0000256" key="2">
    <source>
        <dbReference type="PROSITE-ProRule" id="PRU01282"/>
    </source>
</evidence>
<dbReference type="CDD" id="cd03035">
    <property type="entry name" value="ArsC_Yffb"/>
    <property type="match status" value="1"/>
</dbReference>
<comment type="similarity">
    <text evidence="1 2">Belongs to the ArsC family.</text>
</comment>
<accession>A0AAC8YXF6</accession>
<dbReference type="Pfam" id="PF03960">
    <property type="entry name" value="ArsC"/>
    <property type="match status" value="1"/>
</dbReference>
<proteinExistence type="inferred from homology"/>
<evidence type="ECO:0000313" key="4">
    <source>
        <dbReference type="Proteomes" id="UP000076088"/>
    </source>
</evidence>
<dbReference type="PANTHER" id="PTHR30041">
    <property type="entry name" value="ARSENATE REDUCTASE"/>
    <property type="match status" value="1"/>
</dbReference>
<sequence length="122" mass="13575">MASQLGVSILSTTYTMKDTVKKARRWLDERGVAHRFHDFRKDGLDPGLLQGWIDALGWEKLLNRSGTTFRKLPDAQKDGLDAAKAKALMLEQPAMIRRPVIEAGGDVSVGFSADDWQSRFAA</sequence>
<evidence type="ECO:0000256" key="1">
    <source>
        <dbReference type="ARBA" id="ARBA00007198"/>
    </source>
</evidence>
<dbReference type="InterPro" id="IPR006660">
    <property type="entry name" value="Arsenate_reductase-like"/>
</dbReference>
<dbReference type="KEGG" id="smaz:LH19_01550"/>
<dbReference type="AlphaFoldDB" id="A0AAC8YXF6"/>
<gene>
    <name evidence="3" type="ORF">ATM17_01535</name>
</gene>
<organism evidence="3 4">
    <name type="scientific">Sphingopyxis macrogoltabida</name>
    <name type="common">Sphingomonas macrogoltabidus</name>
    <dbReference type="NCBI Taxonomy" id="33050"/>
    <lineage>
        <taxon>Bacteria</taxon>
        <taxon>Pseudomonadati</taxon>
        <taxon>Pseudomonadota</taxon>
        <taxon>Alphaproteobacteria</taxon>
        <taxon>Sphingomonadales</taxon>
        <taxon>Sphingomonadaceae</taxon>
        <taxon>Sphingopyxis</taxon>
    </lineage>
</organism>
<reference evidence="4" key="1">
    <citation type="submission" date="2015-11" db="EMBL/GenBank/DDBJ databases">
        <title>Complete genome sequence of a polyethylene-glycol degrader Sphingopyxis macrogoltabida 203N (NBRC 111659).</title>
        <authorList>
            <person name="Yoshiyuki O."/>
            <person name="Shouta N."/>
            <person name="Nagata Y."/>
            <person name="Numata M."/>
            <person name="Tsuchikane K."/>
            <person name="Hosoyama A."/>
            <person name="Yamazoe A."/>
            <person name="Tsuda M."/>
            <person name="Fujita N."/>
            <person name="Kawai F."/>
        </authorList>
    </citation>
    <scope>NUCLEOTIDE SEQUENCE [LARGE SCALE GENOMIC DNA]</scope>
    <source>
        <strain evidence="4">203N</strain>
    </source>
</reference>
<dbReference type="Gene3D" id="3.40.30.10">
    <property type="entry name" value="Glutaredoxin"/>
    <property type="match status" value="1"/>
</dbReference>
<keyword evidence="4" id="KW-1185">Reference proteome</keyword>
<evidence type="ECO:0000313" key="3">
    <source>
        <dbReference type="EMBL" id="AMU87729.1"/>
    </source>
</evidence>
<dbReference type="NCBIfam" id="TIGR01617">
    <property type="entry name" value="arsC_related"/>
    <property type="match status" value="1"/>
</dbReference>
<dbReference type="InterPro" id="IPR006504">
    <property type="entry name" value="Tscrpt_reg_Spx/MgsR"/>
</dbReference>
<dbReference type="SUPFAM" id="SSF52833">
    <property type="entry name" value="Thioredoxin-like"/>
    <property type="match status" value="1"/>
</dbReference>
<dbReference type="Proteomes" id="UP000076088">
    <property type="component" value="Chromosome"/>
</dbReference>
<dbReference type="PANTHER" id="PTHR30041:SF8">
    <property type="entry name" value="PROTEIN YFFB"/>
    <property type="match status" value="1"/>
</dbReference>
<dbReference type="PROSITE" id="PS51353">
    <property type="entry name" value="ARSC"/>
    <property type="match status" value="1"/>
</dbReference>